<feature type="region of interest" description="Disordered" evidence="1">
    <location>
        <begin position="1"/>
        <end position="25"/>
    </location>
</feature>
<evidence type="ECO:0000256" key="1">
    <source>
        <dbReference type="SAM" id="MobiDB-lite"/>
    </source>
</evidence>
<reference evidence="2 3" key="1">
    <citation type="submission" date="2024-03" db="EMBL/GenBank/DDBJ databases">
        <title>Adaptation during the transition from Ophiocordyceps entomopathogen to insect associate is accompanied by gene loss and intensified selection.</title>
        <authorList>
            <person name="Ward C.M."/>
            <person name="Onetto C.A."/>
            <person name="Borneman A.R."/>
        </authorList>
    </citation>
    <scope>NUCLEOTIDE SEQUENCE [LARGE SCALE GENOMIC DNA]</scope>
    <source>
        <strain evidence="2">AWRI1</strain>
        <tissue evidence="2">Single Adult Female</tissue>
    </source>
</reference>
<sequence>MKDDGDQQNASKHWPLRDERHGPSSSWRCERLKRVKGCKRRTRYERSADGRTATLRRADEVVGWVRAESNVKIRERRFARVCDR</sequence>
<feature type="compositionally biased region" description="Basic and acidic residues" evidence="1">
    <location>
        <begin position="15"/>
        <end position="25"/>
    </location>
</feature>
<evidence type="ECO:0000313" key="2">
    <source>
        <dbReference type="EMBL" id="KAK7602328.1"/>
    </source>
</evidence>
<proteinExistence type="predicted"/>
<comment type="caution">
    <text evidence="2">The sequence shown here is derived from an EMBL/GenBank/DDBJ whole genome shotgun (WGS) entry which is preliminary data.</text>
</comment>
<gene>
    <name evidence="2" type="ORF">V9T40_007917</name>
</gene>
<dbReference type="Proteomes" id="UP001367676">
    <property type="component" value="Unassembled WGS sequence"/>
</dbReference>
<name>A0AAN9Y703_9HEMI</name>
<dbReference type="EMBL" id="JBBCAQ010000008">
    <property type="protein sequence ID" value="KAK7602328.1"/>
    <property type="molecule type" value="Genomic_DNA"/>
</dbReference>
<organism evidence="2 3">
    <name type="scientific">Parthenolecanium corni</name>
    <dbReference type="NCBI Taxonomy" id="536013"/>
    <lineage>
        <taxon>Eukaryota</taxon>
        <taxon>Metazoa</taxon>
        <taxon>Ecdysozoa</taxon>
        <taxon>Arthropoda</taxon>
        <taxon>Hexapoda</taxon>
        <taxon>Insecta</taxon>
        <taxon>Pterygota</taxon>
        <taxon>Neoptera</taxon>
        <taxon>Paraneoptera</taxon>
        <taxon>Hemiptera</taxon>
        <taxon>Sternorrhyncha</taxon>
        <taxon>Coccoidea</taxon>
        <taxon>Coccidae</taxon>
        <taxon>Parthenolecanium</taxon>
    </lineage>
</organism>
<protein>
    <submittedName>
        <fullName evidence="2">Uncharacterized protein</fullName>
    </submittedName>
</protein>
<accession>A0AAN9Y703</accession>
<keyword evidence="3" id="KW-1185">Reference proteome</keyword>
<dbReference type="AlphaFoldDB" id="A0AAN9Y703"/>
<evidence type="ECO:0000313" key="3">
    <source>
        <dbReference type="Proteomes" id="UP001367676"/>
    </source>
</evidence>